<organism evidence="11 12">
    <name type="scientific">Xenorhabdus eapokensis</name>
    <dbReference type="NCBI Taxonomy" id="1873482"/>
    <lineage>
        <taxon>Bacteria</taxon>
        <taxon>Pseudomonadati</taxon>
        <taxon>Pseudomonadota</taxon>
        <taxon>Gammaproteobacteria</taxon>
        <taxon>Enterobacterales</taxon>
        <taxon>Morganellaceae</taxon>
        <taxon>Xenorhabdus</taxon>
    </lineage>
</organism>
<dbReference type="FunFam" id="3.40.50.10210:FF:000001">
    <property type="entry name" value="Nicotinate-nucleotide--dimethylbenzimidazole phosphoribosyltransferase"/>
    <property type="match status" value="1"/>
</dbReference>
<keyword evidence="12" id="KW-1185">Reference proteome</keyword>
<dbReference type="Proteomes" id="UP000186268">
    <property type="component" value="Unassembled WGS sequence"/>
</dbReference>
<name>A0A1Q5TJ34_9GAMM</name>
<evidence type="ECO:0000313" key="11">
    <source>
        <dbReference type="EMBL" id="OKP00224.1"/>
    </source>
</evidence>
<accession>A0A1Q5TJ34</accession>
<gene>
    <name evidence="10 11" type="primary">cobT</name>
    <name evidence="11" type="ORF">Xedl_03350</name>
</gene>
<dbReference type="RefSeq" id="WP_074024906.1">
    <property type="nucleotide sequence ID" value="NZ_CAWNAG010000144.1"/>
</dbReference>
<comment type="pathway">
    <text evidence="1 10">Nucleoside biosynthesis; alpha-ribazole biosynthesis; alpha-ribazole from 5,6-dimethylbenzimidazole: step 1/2.</text>
</comment>
<proteinExistence type="inferred from homology"/>
<dbReference type="InterPro" id="IPR023195">
    <property type="entry name" value="Nict_dMeBzImd_PRibTrfase_N"/>
</dbReference>
<dbReference type="STRING" id="1873482.Xedl_03350"/>
<reference evidence="11 12" key="1">
    <citation type="submission" date="2016-09" db="EMBL/GenBank/DDBJ databases">
        <title>Xenorhabdus thuongxuanensis sp. nov. and Xenorhabdus eapokensis sp. nov., isolated from Steinernema species.</title>
        <authorList>
            <person name="Kaempfer P."/>
            <person name="Tobias N.J."/>
            <person name="Phan Ke L."/>
            <person name="Bode H.B."/>
            <person name="Glaeser S.P."/>
        </authorList>
    </citation>
    <scope>NUCLEOTIDE SEQUENCE [LARGE SCALE GENOMIC DNA]</scope>
    <source>
        <strain evidence="11 12">DL20</strain>
    </source>
</reference>
<dbReference type="Pfam" id="PF02277">
    <property type="entry name" value="DBI_PRT"/>
    <property type="match status" value="1"/>
</dbReference>
<dbReference type="NCBIfam" id="TIGR03160">
    <property type="entry name" value="cobT_DBIPRT"/>
    <property type="match status" value="1"/>
</dbReference>
<evidence type="ECO:0000313" key="12">
    <source>
        <dbReference type="Proteomes" id="UP000186268"/>
    </source>
</evidence>
<dbReference type="HAMAP" id="MF_00230">
    <property type="entry name" value="CobT"/>
    <property type="match status" value="1"/>
</dbReference>
<dbReference type="EMBL" id="MKGQ01000037">
    <property type="protein sequence ID" value="OKP00224.1"/>
    <property type="molecule type" value="Genomic_DNA"/>
</dbReference>
<dbReference type="OrthoDB" id="9781491at2"/>
<evidence type="ECO:0000256" key="7">
    <source>
        <dbReference type="ARBA" id="ARBA00022679"/>
    </source>
</evidence>
<dbReference type="InterPro" id="IPR017846">
    <property type="entry name" value="Nict_dMeBzImd_PRibTrfase_bact"/>
</dbReference>
<dbReference type="GO" id="GO:0008939">
    <property type="term" value="F:nicotinate-nucleotide-dimethylbenzimidazole phosphoribosyltransferase activity"/>
    <property type="evidence" value="ECO:0007669"/>
    <property type="project" value="UniProtKB-UniRule"/>
</dbReference>
<evidence type="ECO:0000256" key="4">
    <source>
        <dbReference type="ARBA" id="ARBA00015486"/>
    </source>
</evidence>
<keyword evidence="6 10" id="KW-0328">Glycosyltransferase</keyword>
<evidence type="ECO:0000256" key="5">
    <source>
        <dbReference type="ARBA" id="ARBA00022573"/>
    </source>
</evidence>
<evidence type="ECO:0000256" key="8">
    <source>
        <dbReference type="ARBA" id="ARBA00030686"/>
    </source>
</evidence>
<comment type="caution">
    <text evidence="11">The sequence shown here is derived from an EMBL/GenBank/DDBJ whole genome shotgun (WGS) entry which is preliminary data.</text>
</comment>
<dbReference type="InterPro" id="IPR003200">
    <property type="entry name" value="Nict_dMeBzImd_PRibTrfase"/>
</dbReference>
<dbReference type="UniPathway" id="UPA00061">
    <property type="reaction ID" value="UER00516"/>
</dbReference>
<dbReference type="Gene3D" id="3.40.50.10210">
    <property type="match status" value="1"/>
</dbReference>
<evidence type="ECO:0000256" key="9">
    <source>
        <dbReference type="ARBA" id="ARBA00047340"/>
    </source>
</evidence>
<dbReference type="SUPFAM" id="SSF52733">
    <property type="entry name" value="Nicotinate mononucleotide:5,6-dimethylbenzimidazole phosphoribosyltransferase (CobT)"/>
    <property type="match status" value="1"/>
</dbReference>
<protein>
    <recommendedName>
        <fullName evidence="4 10">Nicotinate-nucleotide--dimethylbenzimidazole phosphoribosyltransferase</fullName>
        <shortName evidence="10">NN:DBI PRT</shortName>
        <ecNumber evidence="3 10">2.4.2.21</ecNumber>
    </recommendedName>
    <alternativeName>
        <fullName evidence="8 10">N(1)-alpha-phosphoribosyltransferase</fullName>
    </alternativeName>
</protein>
<keyword evidence="7 10" id="KW-0808">Transferase</keyword>
<sequence length="361" mass="37503">MTLQSLIDAIQPLDRGKMEQAAQHIDSLVKPLGSLGRLEALAIQLSGMPGITGLQNLQKEIIVMCADHGVYDEGVAISPKNVTAIQAHNMLKGLTGVCVLAKNSGTHVLPVDIGIDCVPIEHMLSLKIARGCGNIAKEAAMDYEHAELLLLASAQLVQQRIAAGITVLGIGELGIANTTAAAAVISVLTGNDPCDVVGLGANLPPERLAHKQSIVRQAIAINQPDNKDAIDVLAKVGGFELVGMAGVILGAAASGVPIVLDGFLSYASALAACQLSPMARDYCIPSHMSAEKGTALALQHLNLQPYLHLDLRLGEGSGAAIAMSLIDAASAMYCHMGKLASSGISLPMLERPHVIAPSLNR</sequence>
<evidence type="ECO:0000256" key="6">
    <source>
        <dbReference type="ARBA" id="ARBA00022676"/>
    </source>
</evidence>
<dbReference type="AlphaFoldDB" id="A0A1Q5TJ34"/>
<dbReference type="NCBIfam" id="NF000996">
    <property type="entry name" value="PRK00105.1"/>
    <property type="match status" value="1"/>
</dbReference>
<comment type="function">
    <text evidence="10">Catalyzes the synthesis of alpha-ribazole-5'-phosphate from nicotinate mononucleotide (NAMN) and 5,6-dimethylbenzimidazole (DMB).</text>
</comment>
<feature type="active site" description="Proton acceptor" evidence="10">
    <location>
        <position position="315"/>
    </location>
</feature>
<evidence type="ECO:0000256" key="2">
    <source>
        <dbReference type="ARBA" id="ARBA00007110"/>
    </source>
</evidence>
<dbReference type="EC" id="2.4.2.21" evidence="3 10"/>
<keyword evidence="5 10" id="KW-0169">Cobalamin biosynthesis</keyword>
<comment type="catalytic activity">
    <reaction evidence="9 10">
        <text>5,6-dimethylbenzimidazole + nicotinate beta-D-ribonucleotide = alpha-ribazole 5'-phosphate + nicotinate + H(+)</text>
        <dbReference type="Rhea" id="RHEA:11196"/>
        <dbReference type="ChEBI" id="CHEBI:15378"/>
        <dbReference type="ChEBI" id="CHEBI:15890"/>
        <dbReference type="ChEBI" id="CHEBI:32544"/>
        <dbReference type="ChEBI" id="CHEBI:57502"/>
        <dbReference type="ChEBI" id="CHEBI:57918"/>
        <dbReference type="EC" id="2.4.2.21"/>
    </reaction>
</comment>
<dbReference type="Gene3D" id="1.10.1610.10">
    <property type="match status" value="1"/>
</dbReference>
<comment type="similarity">
    <text evidence="2 10">Belongs to the CobT family.</text>
</comment>
<evidence type="ECO:0000256" key="1">
    <source>
        <dbReference type="ARBA" id="ARBA00005049"/>
    </source>
</evidence>
<dbReference type="InterPro" id="IPR036087">
    <property type="entry name" value="Nict_dMeBzImd_PRibTrfase_sf"/>
</dbReference>
<evidence type="ECO:0000256" key="10">
    <source>
        <dbReference type="HAMAP-Rule" id="MF_00230"/>
    </source>
</evidence>
<evidence type="ECO:0000256" key="3">
    <source>
        <dbReference type="ARBA" id="ARBA00011991"/>
    </source>
</evidence>
<dbReference type="CDD" id="cd02439">
    <property type="entry name" value="DMB-PRT_CobT"/>
    <property type="match status" value="1"/>
</dbReference>
<dbReference type="PANTHER" id="PTHR43463:SF1">
    <property type="entry name" value="NICOTINATE-NUCLEOTIDE--DIMETHYLBENZIMIDAZOLE PHOSPHORIBOSYLTRANSFERASE"/>
    <property type="match status" value="1"/>
</dbReference>
<dbReference type="GO" id="GO:0009236">
    <property type="term" value="P:cobalamin biosynthetic process"/>
    <property type="evidence" value="ECO:0007669"/>
    <property type="project" value="UniProtKB-UniRule"/>
</dbReference>
<dbReference type="PANTHER" id="PTHR43463">
    <property type="entry name" value="NICOTINATE-NUCLEOTIDE--DIMETHYLBENZIMIDAZOLE PHOSPHORIBOSYLTRANSFERASE"/>
    <property type="match status" value="1"/>
</dbReference>